<dbReference type="InterPro" id="IPR013766">
    <property type="entry name" value="Thioredoxin_domain"/>
</dbReference>
<comment type="catalytic activity">
    <reaction evidence="6">
        <text>[protein]-dithiol + NAD(+) = [protein]-disulfide + NADH + H(+)</text>
        <dbReference type="Rhea" id="RHEA:18749"/>
        <dbReference type="Rhea" id="RHEA-COMP:10593"/>
        <dbReference type="Rhea" id="RHEA-COMP:10594"/>
        <dbReference type="ChEBI" id="CHEBI:15378"/>
        <dbReference type="ChEBI" id="CHEBI:29950"/>
        <dbReference type="ChEBI" id="CHEBI:50058"/>
        <dbReference type="ChEBI" id="CHEBI:57540"/>
        <dbReference type="ChEBI" id="CHEBI:57945"/>
        <dbReference type="EC" id="1.8.1.8"/>
    </reaction>
</comment>
<dbReference type="PANTHER" id="PTHR13871">
    <property type="entry name" value="THIOREDOXIN"/>
    <property type="match status" value="1"/>
</dbReference>
<dbReference type="InterPro" id="IPR052259">
    <property type="entry name" value="Nucleoredoxin-like"/>
</dbReference>
<evidence type="ECO:0000259" key="9">
    <source>
        <dbReference type="PROSITE" id="PS51352"/>
    </source>
</evidence>
<dbReference type="PANTHER" id="PTHR13871:SF96">
    <property type="entry name" value="THIOREDOXIN DOMAIN-CONTAINING PROTEIN"/>
    <property type="match status" value="1"/>
</dbReference>
<dbReference type="Pfam" id="PF00041">
    <property type="entry name" value="fn3"/>
    <property type="match status" value="1"/>
</dbReference>
<reference evidence="10" key="1">
    <citation type="submission" date="2021-01" db="EMBL/GenBank/DDBJ databases">
        <authorList>
            <person name="Corre E."/>
            <person name="Pelletier E."/>
            <person name="Niang G."/>
            <person name="Scheremetjew M."/>
            <person name="Finn R."/>
            <person name="Kale V."/>
            <person name="Holt S."/>
            <person name="Cochrane G."/>
            <person name="Meng A."/>
            <person name="Brown T."/>
            <person name="Cohen L."/>
        </authorList>
    </citation>
    <scope>NUCLEOTIDE SEQUENCE</scope>
    <source>
        <strain evidence="10">NIES-381</strain>
    </source>
</reference>
<dbReference type="EMBL" id="HBGA01075301">
    <property type="protein sequence ID" value="CAD9016980.1"/>
    <property type="molecule type" value="Transcribed_RNA"/>
</dbReference>
<accession>A0A7S1IM31</accession>
<dbReference type="PROSITE" id="PS51352">
    <property type="entry name" value="THIOREDOXIN_2"/>
    <property type="match status" value="1"/>
</dbReference>
<evidence type="ECO:0000256" key="2">
    <source>
        <dbReference type="ARBA" id="ARBA00022737"/>
    </source>
</evidence>
<evidence type="ECO:0000256" key="1">
    <source>
        <dbReference type="ARBA" id="ARBA00012612"/>
    </source>
</evidence>
<dbReference type="InterPro" id="IPR012336">
    <property type="entry name" value="Thioredoxin-like_fold"/>
</dbReference>
<dbReference type="PROSITE" id="PS50853">
    <property type="entry name" value="FN3"/>
    <property type="match status" value="1"/>
</dbReference>
<feature type="domain" description="Thioredoxin" evidence="9">
    <location>
        <begin position="157"/>
        <end position="319"/>
    </location>
</feature>
<protein>
    <recommendedName>
        <fullName evidence="1">protein-disulfide reductase</fullName>
        <ecNumber evidence="1">1.8.1.8</ecNumber>
    </recommendedName>
</protein>
<dbReference type="Gene3D" id="3.40.30.10">
    <property type="entry name" value="Glutaredoxin"/>
    <property type="match status" value="1"/>
</dbReference>
<evidence type="ECO:0000256" key="3">
    <source>
        <dbReference type="ARBA" id="ARBA00023002"/>
    </source>
</evidence>
<proteinExistence type="inferred from homology"/>
<evidence type="ECO:0000313" key="10">
    <source>
        <dbReference type="EMBL" id="CAD9016980.1"/>
    </source>
</evidence>
<evidence type="ECO:0000256" key="5">
    <source>
        <dbReference type="ARBA" id="ARBA00025782"/>
    </source>
</evidence>
<dbReference type="InterPro" id="IPR036249">
    <property type="entry name" value="Thioredoxin-like_sf"/>
</dbReference>
<keyword evidence="2" id="KW-0677">Repeat</keyword>
<dbReference type="SUPFAM" id="SSF52833">
    <property type="entry name" value="Thioredoxin-like"/>
    <property type="match status" value="1"/>
</dbReference>
<name>A0A7S1IM31_9EUGL</name>
<feature type="domain" description="Fibronectin type-III" evidence="8">
    <location>
        <begin position="1"/>
        <end position="89"/>
    </location>
</feature>
<dbReference type="Gene3D" id="2.60.40.10">
    <property type="entry name" value="Immunoglobulins"/>
    <property type="match status" value="2"/>
</dbReference>
<comment type="similarity">
    <text evidence="5">Belongs to the nucleoredoxin family.</text>
</comment>
<dbReference type="Pfam" id="PF13905">
    <property type="entry name" value="Thioredoxin_8"/>
    <property type="match status" value="1"/>
</dbReference>
<organism evidence="10">
    <name type="scientific">Eutreptiella gymnastica</name>
    <dbReference type="NCBI Taxonomy" id="73025"/>
    <lineage>
        <taxon>Eukaryota</taxon>
        <taxon>Discoba</taxon>
        <taxon>Euglenozoa</taxon>
        <taxon>Euglenida</taxon>
        <taxon>Spirocuta</taxon>
        <taxon>Euglenophyceae</taxon>
        <taxon>Eutreptiales</taxon>
        <taxon>Eutreptiaceae</taxon>
        <taxon>Eutreptiella</taxon>
    </lineage>
</organism>
<keyword evidence="3" id="KW-0560">Oxidoreductase</keyword>
<gene>
    <name evidence="10" type="ORF">EGYM00392_LOCUS28089</name>
</gene>
<evidence type="ECO:0000256" key="7">
    <source>
        <dbReference type="ARBA" id="ARBA00047804"/>
    </source>
</evidence>
<dbReference type="EC" id="1.8.1.8" evidence="1"/>
<sequence>MEAPTFYEAEVSCLTIGWLPVVNATKYEVQIKGGPDTDWRTITSEFTSCLLRKKNLLPATTYQFRLRAQDSAGFGEWSAPTTDLQTLPEGTQQLEAPQLQSADGVSLTIKWEAVPDATGYEVQFREQSKPEWTTAIASISSTAMRKKNLEERKAYLWRVKPSAPEAVSTKWAFSRIGGPFQVPTVSSTCVQLFGTGESLVTNMGHSVPLNTLAGKVVAIYCSASWCPPCKQFTPQLAHFYNAVKNEGHGFEVVFVSMDRDRASWLGYLNTMPWIAVDYDDAQTRQAIPQRYNVQGIPRLIVFGATGQMLEENAVQTPLTWQTWGCWQQGKSAGQA</sequence>
<dbReference type="SUPFAM" id="SSF49265">
    <property type="entry name" value="Fibronectin type III"/>
    <property type="match status" value="1"/>
</dbReference>
<dbReference type="InterPro" id="IPR003961">
    <property type="entry name" value="FN3_dom"/>
</dbReference>
<evidence type="ECO:0000256" key="6">
    <source>
        <dbReference type="ARBA" id="ARBA00047388"/>
    </source>
</evidence>
<dbReference type="InterPro" id="IPR036116">
    <property type="entry name" value="FN3_sf"/>
</dbReference>
<evidence type="ECO:0000256" key="4">
    <source>
        <dbReference type="ARBA" id="ARBA00023027"/>
    </source>
</evidence>
<dbReference type="InterPro" id="IPR013783">
    <property type="entry name" value="Ig-like_fold"/>
</dbReference>
<dbReference type="AlphaFoldDB" id="A0A7S1IM31"/>
<dbReference type="CDD" id="cd00063">
    <property type="entry name" value="FN3"/>
    <property type="match status" value="1"/>
</dbReference>
<evidence type="ECO:0000259" key="8">
    <source>
        <dbReference type="PROSITE" id="PS50853"/>
    </source>
</evidence>
<keyword evidence="4" id="KW-0520">NAD</keyword>
<dbReference type="GO" id="GO:0047134">
    <property type="term" value="F:protein-disulfide reductase [NAD(P)H] activity"/>
    <property type="evidence" value="ECO:0007669"/>
    <property type="project" value="UniProtKB-EC"/>
</dbReference>
<comment type="catalytic activity">
    <reaction evidence="7">
        <text>[protein]-dithiol + NADP(+) = [protein]-disulfide + NADPH + H(+)</text>
        <dbReference type="Rhea" id="RHEA:18753"/>
        <dbReference type="Rhea" id="RHEA-COMP:10593"/>
        <dbReference type="Rhea" id="RHEA-COMP:10594"/>
        <dbReference type="ChEBI" id="CHEBI:15378"/>
        <dbReference type="ChEBI" id="CHEBI:29950"/>
        <dbReference type="ChEBI" id="CHEBI:50058"/>
        <dbReference type="ChEBI" id="CHEBI:57783"/>
        <dbReference type="ChEBI" id="CHEBI:58349"/>
        <dbReference type="EC" id="1.8.1.8"/>
    </reaction>
</comment>